<dbReference type="Gene3D" id="3.40.50.1110">
    <property type="entry name" value="SGNH hydrolase"/>
    <property type="match status" value="1"/>
</dbReference>
<keyword evidence="7" id="KW-0443">Lipid metabolism</keyword>
<keyword evidence="4 8" id="KW-0732">Signal</keyword>
<dbReference type="CDD" id="cd01837">
    <property type="entry name" value="SGNH_plant_lipase_like"/>
    <property type="match status" value="1"/>
</dbReference>
<comment type="caution">
    <text evidence="9">The sequence shown here is derived from an EMBL/GenBank/DDBJ whole genome shotgun (WGS) entry which is preliminary data.</text>
</comment>
<keyword evidence="3" id="KW-0964">Secreted</keyword>
<evidence type="ECO:0000313" key="9">
    <source>
        <dbReference type="EMBL" id="KAG8493538.1"/>
    </source>
</evidence>
<dbReference type="InterPro" id="IPR036514">
    <property type="entry name" value="SGNH_hydro_sf"/>
</dbReference>
<gene>
    <name evidence="9" type="ORF">CXB51_011064</name>
</gene>
<dbReference type="GO" id="GO:0016788">
    <property type="term" value="F:hydrolase activity, acting on ester bonds"/>
    <property type="evidence" value="ECO:0007669"/>
    <property type="project" value="InterPro"/>
</dbReference>
<dbReference type="PANTHER" id="PTHR45650:SF2">
    <property type="entry name" value="OS06G0560700 PROTEIN"/>
    <property type="match status" value="1"/>
</dbReference>
<dbReference type="InterPro" id="IPR051238">
    <property type="entry name" value="GDSL_esterase/lipase"/>
</dbReference>
<evidence type="ECO:0008006" key="11">
    <source>
        <dbReference type="Google" id="ProtNLM"/>
    </source>
</evidence>
<keyword evidence="5" id="KW-0378">Hydrolase</keyword>
<comment type="similarity">
    <text evidence="2">Belongs to the 'GDSL' lipolytic enzyme family.</text>
</comment>
<evidence type="ECO:0000256" key="3">
    <source>
        <dbReference type="ARBA" id="ARBA00022525"/>
    </source>
</evidence>
<evidence type="ECO:0000256" key="5">
    <source>
        <dbReference type="ARBA" id="ARBA00022801"/>
    </source>
</evidence>
<dbReference type="Proteomes" id="UP000701853">
    <property type="component" value="Chromosome 5"/>
</dbReference>
<accession>A0A8J6D719</accession>
<name>A0A8J6D719_9ROSI</name>
<sequence length="376" mass="41445">MAKKAAKGLILVCLQLLLCFSQTNCIRTKGKGGSDDKIKGMFVFGSSLVDNGNNNYLENSTGKAEFLPYGIAFPKGPSGRFTNGKNVIDLLGEMLKLPCLIPPFSDPSTKGSKVVHGVNFASGASGILDDTGFLAGQVISLNQHIRNFETVTLPQVKKQLRVKRRETRKAMKKYMFIVGTGGNDYLFNYFARKGEYNVSLETFTANLTTSLSLQLKRLYRLGARKFVLISIYPLGCSPMLNAMRKNGCIEVMNEAAVLFNNELKSIIDRAKSDMPTSNLVLINSYNIVTDIIQNFYSRGFKDANNPCCEVVPLTQLAGNGISCKKGGRICMDRSAHVFFDGLHPTEKVSVEIATKAFTSKRKTEVYPINVNQLARL</sequence>
<evidence type="ECO:0000313" key="10">
    <source>
        <dbReference type="Proteomes" id="UP000701853"/>
    </source>
</evidence>
<feature type="chain" id="PRO_5035241191" description="GDSL esterase/lipase At1g29670-like" evidence="8">
    <location>
        <begin position="26"/>
        <end position="376"/>
    </location>
</feature>
<evidence type="ECO:0000256" key="1">
    <source>
        <dbReference type="ARBA" id="ARBA00004613"/>
    </source>
</evidence>
<dbReference type="Pfam" id="PF00657">
    <property type="entry name" value="Lipase_GDSL"/>
    <property type="match status" value="1"/>
</dbReference>
<keyword evidence="10" id="KW-1185">Reference proteome</keyword>
<dbReference type="GO" id="GO:0005576">
    <property type="term" value="C:extracellular region"/>
    <property type="evidence" value="ECO:0007669"/>
    <property type="project" value="UniProtKB-SubCell"/>
</dbReference>
<dbReference type="EMBL" id="JAHUZN010000005">
    <property type="protein sequence ID" value="KAG8493538.1"/>
    <property type="molecule type" value="Genomic_DNA"/>
</dbReference>
<proteinExistence type="inferred from homology"/>
<evidence type="ECO:0000256" key="6">
    <source>
        <dbReference type="ARBA" id="ARBA00022963"/>
    </source>
</evidence>
<protein>
    <recommendedName>
        <fullName evidence="11">GDSL esterase/lipase At1g29670-like</fullName>
    </recommendedName>
</protein>
<keyword evidence="6" id="KW-0442">Lipid degradation</keyword>
<evidence type="ECO:0000256" key="8">
    <source>
        <dbReference type="SAM" id="SignalP"/>
    </source>
</evidence>
<evidence type="ECO:0000256" key="4">
    <source>
        <dbReference type="ARBA" id="ARBA00022729"/>
    </source>
</evidence>
<evidence type="ECO:0000256" key="7">
    <source>
        <dbReference type="ARBA" id="ARBA00023098"/>
    </source>
</evidence>
<dbReference type="PANTHER" id="PTHR45650">
    <property type="entry name" value="GDSL-LIKE LIPASE/ACYLHYDROLASE-RELATED"/>
    <property type="match status" value="1"/>
</dbReference>
<dbReference type="SUPFAM" id="SSF52266">
    <property type="entry name" value="SGNH hydrolase"/>
    <property type="match status" value="1"/>
</dbReference>
<dbReference type="InterPro" id="IPR035669">
    <property type="entry name" value="SGNH_plant_lipase-like"/>
</dbReference>
<dbReference type="OrthoDB" id="1600564at2759"/>
<comment type="subcellular location">
    <subcellularLocation>
        <location evidence="1">Secreted</location>
    </subcellularLocation>
</comment>
<feature type="signal peptide" evidence="8">
    <location>
        <begin position="1"/>
        <end position="25"/>
    </location>
</feature>
<reference evidence="9 10" key="1">
    <citation type="journal article" date="2021" name="bioRxiv">
        <title>The Gossypium anomalum genome as a resource for cotton improvement and evolutionary analysis of hybrid incompatibility.</title>
        <authorList>
            <person name="Grover C.E."/>
            <person name="Yuan D."/>
            <person name="Arick M.A."/>
            <person name="Miller E.R."/>
            <person name="Hu G."/>
            <person name="Peterson D.G."/>
            <person name="Wendel J.F."/>
            <person name="Udall J.A."/>
        </authorList>
    </citation>
    <scope>NUCLEOTIDE SEQUENCE [LARGE SCALE GENOMIC DNA]</scope>
    <source>
        <strain evidence="9">JFW-Udall</strain>
        <tissue evidence="9">Leaf</tissue>
    </source>
</reference>
<evidence type="ECO:0000256" key="2">
    <source>
        <dbReference type="ARBA" id="ARBA00008668"/>
    </source>
</evidence>
<dbReference type="GO" id="GO:0016042">
    <property type="term" value="P:lipid catabolic process"/>
    <property type="evidence" value="ECO:0007669"/>
    <property type="project" value="UniProtKB-KW"/>
</dbReference>
<dbReference type="AlphaFoldDB" id="A0A8J6D719"/>
<organism evidence="9 10">
    <name type="scientific">Gossypium anomalum</name>
    <dbReference type="NCBI Taxonomy" id="47600"/>
    <lineage>
        <taxon>Eukaryota</taxon>
        <taxon>Viridiplantae</taxon>
        <taxon>Streptophyta</taxon>
        <taxon>Embryophyta</taxon>
        <taxon>Tracheophyta</taxon>
        <taxon>Spermatophyta</taxon>
        <taxon>Magnoliopsida</taxon>
        <taxon>eudicotyledons</taxon>
        <taxon>Gunneridae</taxon>
        <taxon>Pentapetalae</taxon>
        <taxon>rosids</taxon>
        <taxon>malvids</taxon>
        <taxon>Malvales</taxon>
        <taxon>Malvaceae</taxon>
        <taxon>Malvoideae</taxon>
        <taxon>Gossypium</taxon>
    </lineage>
</organism>
<dbReference type="InterPro" id="IPR001087">
    <property type="entry name" value="GDSL"/>
</dbReference>